<dbReference type="AlphaFoldDB" id="A0A1D3L4D8"/>
<feature type="domain" description="Lipoyl-binding" evidence="6">
    <location>
        <begin position="491"/>
        <end position="571"/>
    </location>
</feature>
<dbReference type="Gene3D" id="3.20.20.70">
    <property type="entry name" value="Aldolase class I"/>
    <property type="match status" value="1"/>
</dbReference>
<keyword evidence="8" id="KW-0436">Ligase</keyword>
<dbReference type="InterPro" id="IPR005776">
    <property type="entry name" value="OadA"/>
</dbReference>
<dbReference type="PROSITE" id="PS00188">
    <property type="entry name" value="BIOTIN"/>
    <property type="match status" value="1"/>
</dbReference>
<dbReference type="EMBL" id="LT607756">
    <property type="protein sequence ID" value="SCG86491.1"/>
    <property type="molecule type" value="Genomic_DNA"/>
</dbReference>
<gene>
    <name evidence="8" type="primary">pycB</name>
    <name evidence="8" type="ORF">MCBB_1943</name>
</gene>
<dbReference type="FunFam" id="2.40.50.100:FF:000003">
    <property type="entry name" value="Acetyl-CoA carboxylase biotin carboxyl carrier protein"/>
    <property type="match status" value="1"/>
</dbReference>
<dbReference type="SUPFAM" id="SSF89000">
    <property type="entry name" value="post-HMGL domain-like"/>
    <property type="match status" value="1"/>
</dbReference>
<dbReference type="STRING" id="118062.MCBB_1943"/>
<dbReference type="GO" id="GO:0008948">
    <property type="term" value="F:oxaloacetate decarboxylase activity"/>
    <property type="evidence" value="ECO:0007669"/>
    <property type="project" value="InterPro"/>
</dbReference>
<dbReference type="Gene3D" id="2.40.50.100">
    <property type="match status" value="1"/>
</dbReference>
<dbReference type="GeneID" id="30412781"/>
<dbReference type="PROSITE" id="PS50991">
    <property type="entry name" value="PYR_CT"/>
    <property type="match status" value="1"/>
</dbReference>
<evidence type="ECO:0000313" key="9">
    <source>
        <dbReference type="Proteomes" id="UP000094707"/>
    </source>
</evidence>
<dbReference type="GO" id="GO:0004736">
    <property type="term" value="F:pyruvate carboxylase activity"/>
    <property type="evidence" value="ECO:0007669"/>
    <property type="project" value="UniProtKB-ARBA"/>
</dbReference>
<evidence type="ECO:0000256" key="4">
    <source>
        <dbReference type="ARBA" id="ARBA00073541"/>
    </source>
</evidence>
<keyword evidence="8" id="KW-0670">Pyruvate</keyword>
<dbReference type="PANTHER" id="PTHR43778:SF2">
    <property type="entry name" value="PYRUVATE CARBOXYLASE, MITOCHONDRIAL"/>
    <property type="match status" value="1"/>
</dbReference>
<dbReference type="GO" id="GO:0005737">
    <property type="term" value="C:cytoplasm"/>
    <property type="evidence" value="ECO:0007669"/>
    <property type="project" value="TreeGrafter"/>
</dbReference>
<evidence type="ECO:0000256" key="1">
    <source>
        <dbReference type="ARBA" id="ARBA00001941"/>
    </source>
</evidence>
<comment type="subunit">
    <text evidence="3">Heterooctamer of four A and four B subunits.</text>
</comment>
<dbReference type="InterPro" id="IPR055268">
    <property type="entry name" value="PCB-like"/>
</dbReference>
<dbReference type="Pfam" id="PF00682">
    <property type="entry name" value="HMGL-like"/>
    <property type="match status" value="1"/>
</dbReference>
<proteinExistence type="predicted"/>
<comment type="cofactor">
    <cofactor evidence="1">
        <name>Co(2+)</name>
        <dbReference type="ChEBI" id="CHEBI:48828"/>
    </cofactor>
</comment>
<sequence>MKKIKIIETAYRDAHQSLLATRMRTRDMLPIAEKMDEVGFFSLEAWGGATFDSCIRYLNEDPWERLVELKEVLKKTPIQMLLRGQNLLGYRHYPDDIVRKFVEKSYENGVDVFRIFDALNDIRNMELAIKVAKEQGAHVQGTISYTISPFHTIEKYVEFAKELEALECDSITIKDMAGLISPHDTYELVKTLKEETDLMVNLHCHCTSGMTPMSYYAACQAGVDLLDTAISPLAWGTSQPPTESIVAALKGTPCDTGLDLKLLSDIKKYFEEIRKKYSGLIDPITERVDTDVLLYQIPGGMLSNLVSQLKEQNALDRYEDVLEEMPHVREELGYPPLVTPTSQIVGIQAVMNVLSGERYKNVSKEVKDYIKGFYGKPPAPVNQEIAEMIIGDEKPIDCRPADLLEPELEKFRKKGEEMGIIKKEEDVLTYALYPAVAPKFLRGEAEEEEIPSPEKVAPSEAPALPTEYNVEVDGEVFDVKVVPTGYMEIESVGTKAPSGPVEGGVTCSMQGMILKLKVTAGDKVNEGDVVAVLEAMKMENDIHAPQSGVVEEVFVDEGDTVNPGEALMVIK</sequence>
<dbReference type="PROSITE" id="PS50968">
    <property type="entry name" value="BIOTINYL_LIPOYL"/>
    <property type="match status" value="1"/>
</dbReference>
<evidence type="ECO:0000256" key="2">
    <source>
        <dbReference type="ARBA" id="ARBA00023267"/>
    </source>
</evidence>
<dbReference type="Pfam" id="PF02436">
    <property type="entry name" value="PYC_OADA"/>
    <property type="match status" value="1"/>
</dbReference>
<dbReference type="RefSeq" id="WP_071907548.1">
    <property type="nucleotide sequence ID" value="NZ_LT607756.1"/>
</dbReference>
<keyword evidence="9" id="KW-1185">Reference proteome</keyword>
<evidence type="ECO:0000313" key="8">
    <source>
        <dbReference type="EMBL" id="SCG86491.1"/>
    </source>
</evidence>
<dbReference type="Pfam" id="PF00364">
    <property type="entry name" value="Biotin_lipoyl"/>
    <property type="match status" value="1"/>
</dbReference>
<dbReference type="InterPro" id="IPR000891">
    <property type="entry name" value="PYR_CT"/>
</dbReference>
<dbReference type="SUPFAM" id="SSF51230">
    <property type="entry name" value="Single hybrid motif"/>
    <property type="match status" value="1"/>
</dbReference>
<evidence type="ECO:0000259" key="7">
    <source>
        <dbReference type="PROSITE" id="PS50991"/>
    </source>
</evidence>
<reference evidence="8 9" key="1">
    <citation type="submission" date="2016-08" db="EMBL/GenBank/DDBJ databases">
        <authorList>
            <person name="Seilhamer J.J."/>
        </authorList>
    </citation>
    <scope>NUCLEOTIDE SEQUENCE [LARGE SCALE GENOMIC DNA]</scope>
    <source>
        <strain evidence="8">Buetzberg</strain>
    </source>
</reference>
<dbReference type="PATRIC" id="fig|129848.4.peg.1991"/>
<evidence type="ECO:0000256" key="3">
    <source>
        <dbReference type="ARBA" id="ARBA00064342"/>
    </source>
</evidence>
<feature type="domain" description="Pyruvate carboxyltransferase" evidence="7">
    <location>
        <begin position="4"/>
        <end position="264"/>
    </location>
</feature>
<organism evidence="8 9">
    <name type="scientific">Methanobacterium congolense</name>
    <dbReference type="NCBI Taxonomy" id="118062"/>
    <lineage>
        <taxon>Archaea</taxon>
        <taxon>Methanobacteriati</taxon>
        <taxon>Methanobacteriota</taxon>
        <taxon>Methanomada group</taxon>
        <taxon>Methanobacteria</taxon>
        <taxon>Methanobacteriales</taxon>
        <taxon>Methanobacteriaceae</taxon>
        <taxon>Methanobacterium</taxon>
    </lineage>
</organism>
<dbReference type="CDD" id="cd07937">
    <property type="entry name" value="DRE_TIM_PC_TC_5S"/>
    <property type="match status" value="1"/>
</dbReference>
<dbReference type="InterPro" id="IPR013785">
    <property type="entry name" value="Aldolase_TIM"/>
</dbReference>
<dbReference type="Proteomes" id="UP000094707">
    <property type="component" value="Chromosome I"/>
</dbReference>
<dbReference type="KEGG" id="mcub:MCBB_1943"/>
<dbReference type="InterPro" id="IPR000089">
    <property type="entry name" value="Biotin_lipoyl"/>
</dbReference>
<evidence type="ECO:0000259" key="6">
    <source>
        <dbReference type="PROSITE" id="PS50968"/>
    </source>
</evidence>
<protein>
    <recommendedName>
        <fullName evidence="4">Pyruvate carboxylase subunit B</fullName>
    </recommendedName>
    <alternativeName>
        <fullName evidence="5">Pyruvic carboxylase B</fullName>
    </alternativeName>
</protein>
<dbReference type="PANTHER" id="PTHR43778">
    <property type="entry name" value="PYRUVATE CARBOXYLASE"/>
    <property type="match status" value="1"/>
</dbReference>
<dbReference type="NCBIfam" id="NF006761">
    <property type="entry name" value="PRK09282.1"/>
    <property type="match status" value="1"/>
</dbReference>
<dbReference type="NCBIfam" id="TIGR01108">
    <property type="entry name" value="oadA"/>
    <property type="match status" value="1"/>
</dbReference>
<dbReference type="InterPro" id="IPR011053">
    <property type="entry name" value="Single_hybrid_motif"/>
</dbReference>
<accession>A0A1D3L4D8</accession>
<dbReference type="InterPro" id="IPR001882">
    <property type="entry name" value="Biotin_BS"/>
</dbReference>
<dbReference type="GO" id="GO:0006094">
    <property type="term" value="P:gluconeogenesis"/>
    <property type="evidence" value="ECO:0007669"/>
    <property type="project" value="TreeGrafter"/>
</dbReference>
<keyword evidence="2" id="KW-0092">Biotin</keyword>
<name>A0A1D3L4D8_9EURY</name>
<dbReference type="SUPFAM" id="SSF51569">
    <property type="entry name" value="Aldolase"/>
    <property type="match status" value="1"/>
</dbReference>
<dbReference type="OrthoDB" id="6555at2157"/>
<dbReference type="InterPro" id="IPR003379">
    <property type="entry name" value="Carboxylase_cons_dom"/>
</dbReference>
<dbReference type="GO" id="GO:0006814">
    <property type="term" value="P:sodium ion transport"/>
    <property type="evidence" value="ECO:0007669"/>
    <property type="project" value="InterPro"/>
</dbReference>
<dbReference type="CDD" id="cd06850">
    <property type="entry name" value="biotinyl_domain"/>
    <property type="match status" value="1"/>
</dbReference>
<evidence type="ECO:0000256" key="5">
    <source>
        <dbReference type="ARBA" id="ARBA00079224"/>
    </source>
</evidence>